<protein>
    <submittedName>
        <fullName evidence="5">Fibrinogen C-terminal domain-containing protein</fullName>
    </submittedName>
</protein>
<keyword evidence="2" id="KW-1133">Transmembrane helix</keyword>
<sequence>MVRVSKYGAFQKHVCRHYYIPTVADLVAMQDPKDEPLTSFAENPTKSVEKDALVESQLQFTRPDQVEKANVEEAKWPWTKGKHNEKWNAPFLFVLIFIALLAIVLFAVLFGTIRHLNSTTPTARTQPEPITYTLPTVDYKEENRKAVLASVIFPEVLEKEEEPSTEAPTQEITENLVEEVEVKEKDESDSVEFHATNEPAQDETTTSFKTLTSTSLQFHDSPDGIENENCFERHLLGSPSGIYRTNSELGFRAFCDMETTTGGWTVIQRRIDGEGSFHRGTMKDYEEGFGDLQGSHWLGLNQLYHLAPTGSPPAILRIEIQGETCDLTCSKRFANTWVGEWKVNIGPKEDGYKLIVTGKGVGNLTFDGLDPFASGNGKRFTTVDGDLDENLFMNCAQFRMVGKPWWHPKACSDVGLNGYHQTTAEKYDVHDRNQNAKRYFVWAFEKETFNGFPYIIHVRKSKMLLKPDIESFGL</sequence>
<proteinExistence type="predicted"/>
<feature type="region of interest" description="Disordered" evidence="1">
    <location>
        <begin position="183"/>
        <end position="206"/>
    </location>
</feature>
<feature type="compositionally biased region" description="Basic and acidic residues" evidence="1">
    <location>
        <begin position="183"/>
        <end position="192"/>
    </location>
</feature>
<dbReference type="GO" id="GO:0005615">
    <property type="term" value="C:extracellular space"/>
    <property type="evidence" value="ECO:0007669"/>
    <property type="project" value="TreeGrafter"/>
</dbReference>
<evidence type="ECO:0000313" key="5">
    <source>
        <dbReference type="WBParaSite" id="Csp11.Scaffold630.g18688.t1"/>
    </source>
</evidence>
<dbReference type="SMART" id="SM00186">
    <property type="entry name" value="FBG"/>
    <property type="match status" value="1"/>
</dbReference>
<accession>A0A1I7URR4</accession>
<dbReference type="InterPro" id="IPR014716">
    <property type="entry name" value="Fibrinogen_a/b/g_C_1"/>
</dbReference>
<dbReference type="InterPro" id="IPR050373">
    <property type="entry name" value="Fibrinogen_C-term_domain"/>
</dbReference>
<evidence type="ECO:0000256" key="2">
    <source>
        <dbReference type="SAM" id="Phobius"/>
    </source>
</evidence>
<keyword evidence="4" id="KW-1185">Reference proteome</keyword>
<keyword evidence="2" id="KW-0812">Transmembrane</keyword>
<evidence type="ECO:0000256" key="1">
    <source>
        <dbReference type="SAM" id="MobiDB-lite"/>
    </source>
</evidence>
<dbReference type="PROSITE" id="PS51406">
    <property type="entry name" value="FIBRINOGEN_C_2"/>
    <property type="match status" value="1"/>
</dbReference>
<organism evidence="4 5">
    <name type="scientific">Caenorhabditis tropicalis</name>
    <dbReference type="NCBI Taxonomy" id="1561998"/>
    <lineage>
        <taxon>Eukaryota</taxon>
        <taxon>Metazoa</taxon>
        <taxon>Ecdysozoa</taxon>
        <taxon>Nematoda</taxon>
        <taxon>Chromadorea</taxon>
        <taxon>Rhabditida</taxon>
        <taxon>Rhabditina</taxon>
        <taxon>Rhabditomorpha</taxon>
        <taxon>Rhabditoidea</taxon>
        <taxon>Rhabditidae</taxon>
        <taxon>Peloderinae</taxon>
        <taxon>Caenorhabditis</taxon>
    </lineage>
</organism>
<dbReference type="InterPro" id="IPR002181">
    <property type="entry name" value="Fibrinogen_a/b/g_C_dom"/>
</dbReference>
<dbReference type="SUPFAM" id="SSF56496">
    <property type="entry name" value="Fibrinogen C-terminal domain-like"/>
    <property type="match status" value="1"/>
</dbReference>
<evidence type="ECO:0000313" key="4">
    <source>
        <dbReference type="Proteomes" id="UP000095282"/>
    </source>
</evidence>
<reference evidence="5" key="1">
    <citation type="submission" date="2016-11" db="UniProtKB">
        <authorList>
            <consortium name="WormBaseParasite"/>
        </authorList>
    </citation>
    <scope>IDENTIFICATION</scope>
</reference>
<dbReference type="InterPro" id="IPR036056">
    <property type="entry name" value="Fibrinogen-like_C"/>
</dbReference>
<feature type="transmembrane region" description="Helical" evidence="2">
    <location>
        <begin position="91"/>
        <end position="113"/>
    </location>
</feature>
<dbReference type="WBParaSite" id="Csp11.Scaffold630.g18688.t1">
    <property type="protein sequence ID" value="Csp11.Scaffold630.g18688.t1"/>
    <property type="gene ID" value="Csp11.Scaffold630.g18688"/>
</dbReference>
<dbReference type="STRING" id="1561998.A0A1I7URR4"/>
<dbReference type="PANTHER" id="PTHR19143:SF445">
    <property type="entry name" value="FIBRINOGEN C-TERMINAL DOMAIN-CONTAINING PROTEIN"/>
    <property type="match status" value="1"/>
</dbReference>
<feature type="domain" description="Fibrinogen C-terminal" evidence="3">
    <location>
        <begin position="221"/>
        <end position="418"/>
    </location>
</feature>
<dbReference type="PANTHER" id="PTHR19143">
    <property type="entry name" value="FIBRINOGEN/TENASCIN/ANGIOPOEITIN"/>
    <property type="match status" value="1"/>
</dbReference>
<dbReference type="Gene3D" id="3.90.215.10">
    <property type="entry name" value="Gamma Fibrinogen, chain A, domain 1"/>
    <property type="match status" value="1"/>
</dbReference>
<keyword evidence="2" id="KW-0472">Membrane</keyword>
<dbReference type="Pfam" id="PF00147">
    <property type="entry name" value="Fibrinogen_C"/>
    <property type="match status" value="1"/>
</dbReference>
<name>A0A1I7URR4_9PELO</name>
<evidence type="ECO:0000259" key="3">
    <source>
        <dbReference type="PROSITE" id="PS51406"/>
    </source>
</evidence>
<dbReference type="AlphaFoldDB" id="A0A1I7URR4"/>
<dbReference type="Proteomes" id="UP000095282">
    <property type="component" value="Unplaced"/>
</dbReference>